<evidence type="ECO:0000313" key="2">
    <source>
        <dbReference type="EMBL" id="OQV18946.1"/>
    </source>
</evidence>
<dbReference type="Pfam" id="PF01359">
    <property type="entry name" value="Transposase_1"/>
    <property type="match status" value="1"/>
</dbReference>
<dbReference type="InterPro" id="IPR001888">
    <property type="entry name" value="Transposase_1"/>
</dbReference>
<organism evidence="2 3">
    <name type="scientific">Hypsibius exemplaris</name>
    <name type="common">Freshwater tardigrade</name>
    <dbReference type="NCBI Taxonomy" id="2072580"/>
    <lineage>
        <taxon>Eukaryota</taxon>
        <taxon>Metazoa</taxon>
        <taxon>Ecdysozoa</taxon>
        <taxon>Tardigrada</taxon>
        <taxon>Eutardigrada</taxon>
        <taxon>Parachela</taxon>
        <taxon>Hypsibioidea</taxon>
        <taxon>Hypsibiidae</taxon>
        <taxon>Hypsibius</taxon>
    </lineage>
</organism>
<reference evidence="3" key="1">
    <citation type="submission" date="2017-01" db="EMBL/GenBank/DDBJ databases">
        <title>Comparative genomics of anhydrobiosis in the tardigrade Hypsibius dujardini.</title>
        <authorList>
            <person name="Yoshida Y."/>
            <person name="Koutsovoulos G."/>
            <person name="Laetsch D."/>
            <person name="Stevens L."/>
            <person name="Kumar S."/>
            <person name="Horikawa D."/>
            <person name="Ishino K."/>
            <person name="Komine S."/>
            <person name="Tomita M."/>
            <person name="Blaxter M."/>
            <person name="Arakawa K."/>
        </authorList>
    </citation>
    <scope>NUCLEOTIDE SEQUENCE [LARGE SCALE GENOMIC DNA]</scope>
    <source>
        <strain evidence="3">Z151</strain>
    </source>
</reference>
<gene>
    <name evidence="2" type="ORF">BV898_07005</name>
</gene>
<feature type="region of interest" description="Disordered" evidence="1">
    <location>
        <begin position="86"/>
        <end position="114"/>
    </location>
</feature>
<dbReference type="AlphaFoldDB" id="A0A1W0WUR8"/>
<dbReference type="PANTHER" id="PTHR46060">
    <property type="entry name" value="MARINER MOS1 TRANSPOSASE-LIKE PROTEIN"/>
    <property type="match status" value="1"/>
</dbReference>
<evidence type="ECO:0000256" key="1">
    <source>
        <dbReference type="SAM" id="MobiDB-lite"/>
    </source>
</evidence>
<name>A0A1W0WUR8_HYPEX</name>
<keyword evidence="3" id="KW-1185">Reference proteome</keyword>
<protein>
    <submittedName>
        <fullName evidence="2">Uncharacterized protein</fullName>
    </submittedName>
</protein>
<comment type="caution">
    <text evidence="2">The sequence shown here is derived from an EMBL/GenBank/DDBJ whole genome shotgun (WGS) entry which is preliminary data.</text>
</comment>
<dbReference type="GO" id="GO:0003676">
    <property type="term" value="F:nucleic acid binding"/>
    <property type="evidence" value="ECO:0007669"/>
    <property type="project" value="InterPro"/>
</dbReference>
<evidence type="ECO:0000313" key="3">
    <source>
        <dbReference type="Proteomes" id="UP000192578"/>
    </source>
</evidence>
<proteinExistence type="predicted"/>
<dbReference type="InterPro" id="IPR052709">
    <property type="entry name" value="Transposase-MT_Hybrid"/>
</dbReference>
<dbReference type="InterPro" id="IPR036397">
    <property type="entry name" value="RNaseH_sf"/>
</dbReference>
<sequence>MAKAMKDVLKELVTGDEMWAYYQDPLTKRQSMQWVKKKDSRPTKVRRSRSAKKTMYIIFFNSAGVVSTSRLFPTKKHSTMTSEFYVETSPQETGTDAQAQAREDGTSWVKNTSR</sequence>
<dbReference type="Gene3D" id="3.30.420.10">
    <property type="entry name" value="Ribonuclease H-like superfamily/Ribonuclease H"/>
    <property type="match status" value="1"/>
</dbReference>
<dbReference type="Proteomes" id="UP000192578">
    <property type="component" value="Unassembled WGS sequence"/>
</dbReference>
<accession>A0A1W0WUR8</accession>
<feature type="compositionally biased region" description="Polar residues" evidence="1">
    <location>
        <begin position="88"/>
        <end position="98"/>
    </location>
</feature>
<dbReference type="OrthoDB" id="10018757at2759"/>
<dbReference type="PANTHER" id="PTHR46060:SF1">
    <property type="entry name" value="MARINER MOS1 TRANSPOSASE-LIKE PROTEIN"/>
    <property type="match status" value="1"/>
</dbReference>
<dbReference type="EMBL" id="MTYJ01000044">
    <property type="protein sequence ID" value="OQV18946.1"/>
    <property type="molecule type" value="Genomic_DNA"/>
</dbReference>